<dbReference type="EMBL" id="JAXIVS010000005">
    <property type="protein sequence ID" value="MDY7228247.1"/>
    <property type="molecule type" value="Genomic_DNA"/>
</dbReference>
<dbReference type="SUPFAM" id="SSF54637">
    <property type="entry name" value="Thioesterase/thiol ester dehydrase-isomerase"/>
    <property type="match status" value="1"/>
</dbReference>
<keyword evidence="2" id="KW-1185">Reference proteome</keyword>
<sequence>MSRLAASDAGASQFSAQQEWNVGLDEVGPDGLLGLDRLREQLLALASWLGAKAVGRKVVPLKVDNVQLLAPVRAHQRLIVTTAVERRSATGAVVSVVVSRPQAGQEVRQLVALGIVSLGISDAGPRWVEPRGLQ</sequence>
<dbReference type="InterPro" id="IPR029069">
    <property type="entry name" value="HotDog_dom_sf"/>
</dbReference>
<dbReference type="RefSeq" id="WP_321546971.1">
    <property type="nucleotide sequence ID" value="NZ_JAXIVS010000005.1"/>
</dbReference>
<evidence type="ECO:0000313" key="2">
    <source>
        <dbReference type="Proteomes" id="UP001291309"/>
    </source>
</evidence>
<accession>A0ABU5H549</accession>
<proteinExistence type="predicted"/>
<comment type="caution">
    <text evidence="1">The sequence shown here is derived from an EMBL/GenBank/DDBJ whole genome shotgun (WGS) entry which is preliminary data.</text>
</comment>
<dbReference type="Gene3D" id="3.10.129.10">
    <property type="entry name" value="Hotdog Thioesterase"/>
    <property type="match status" value="1"/>
</dbReference>
<gene>
    <name evidence="1" type="ORF">SYV04_17635</name>
</gene>
<evidence type="ECO:0000313" key="1">
    <source>
        <dbReference type="EMBL" id="MDY7228247.1"/>
    </source>
</evidence>
<name>A0ABU5H549_9BACT</name>
<dbReference type="Proteomes" id="UP001291309">
    <property type="component" value="Unassembled WGS sequence"/>
</dbReference>
<protein>
    <submittedName>
        <fullName evidence="1">Uncharacterized protein</fullName>
    </submittedName>
</protein>
<organism evidence="1 2">
    <name type="scientific">Hyalangium rubrum</name>
    <dbReference type="NCBI Taxonomy" id="3103134"/>
    <lineage>
        <taxon>Bacteria</taxon>
        <taxon>Pseudomonadati</taxon>
        <taxon>Myxococcota</taxon>
        <taxon>Myxococcia</taxon>
        <taxon>Myxococcales</taxon>
        <taxon>Cystobacterineae</taxon>
        <taxon>Archangiaceae</taxon>
        <taxon>Hyalangium</taxon>
    </lineage>
</organism>
<reference evidence="1 2" key="1">
    <citation type="submission" date="2023-12" db="EMBL/GenBank/DDBJ databases">
        <title>the genome sequence of Hyalangium sp. s54d21.</title>
        <authorList>
            <person name="Zhang X."/>
        </authorList>
    </citation>
    <scope>NUCLEOTIDE SEQUENCE [LARGE SCALE GENOMIC DNA]</scope>
    <source>
        <strain evidence="2">s54d21</strain>
    </source>
</reference>